<dbReference type="PANTHER" id="PTHR12411">
    <property type="entry name" value="CYSTEINE PROTEASE FAMILY C1-RELATED"/>
    <property type="match status" value="1"/>
</dbReference>
<feature type="signal peptide" evidence="3">
    <location>
        <begin position="1"/>
        <end position="22"/>
    </location>
</feature>
<dbReference type="InterPro" id="IPR025660">
    <property type="entry name" value="Pept_his_AS"/>
</dbReference>
<keyword evidence="3" id="KW-0732">Signal</keyword>
<dbReference type="Proteomes" id="UP000887568">
    <property type="component" value="Unplaced"/>
</dbReference>
<organism evidence="6 7">
    <name type="scientific">Patiria miniata</name>
    <name type="common">Bat star</name>
    <name type="synonym">Asterina miniata</name>
    <dbReference type="NCBI Taxonomy" id="46514"/>
    <lineage>
        <taxon>Eukaryota</taxon>
        <taxon>Metazoa</taxon>
        <taxon>Echinodermata</taxon>
        <taxon>Eleutherozoa</taxon>
        <taxon>Asterozoa</taxon>
        <taxon>Asteroidea</taxon>
        <taxon>Valvatacea</taxon>
        <taxon>Valvatida</taxon>
        <taxon>Asterinidae</taxon>
        <taxon>Patiria</taxon>
    </lineage>
</organism>
<evidence type="ECO:0000313" key="6">
    <source>
        <dbReference type="EnsemblMetazoa" id="XP_038076260.1"/>
    </source>
</evidence>
<evidence type="ECO:0000256" key="2">
    <source>
        <dbReference type="ARBA" id="ARBA00023157"/>
    </source>
</evidence>
<dbReference type="SMART" id="SM00645">
    <property type="entry name" value="Pept_C1"/>
    <property type="match status" value="1"/>
</dbReference>
<dbReference type="GO" id="GO:0006508">
    <property type="term" value="P:proteolysis"/>
    <property type="evidence" value="ECO:0007669"/>
    <property type="project" value="InterPro"/>
</dbReference>
<dbReference type="GeneID" id="119744409"/>
<dbReference type="PROSITE" id="PS51257">
    <property type="entry name" value="PROKAR_LIPOPROTEIN"/>
    <property type="match status" value="1"/>
</dbReference>
<dbReference type="CDD" id="cd02248">
    <property type="entry name" value="Peptidase_C1A"/>
    <property type="match status" value="1"/>
</dbReference>
<evidence type="ECO:0000313" key="7">
    <source>
        <dbReference type="Proteomes" id="UP000887568"/>
    </source>
</evidence>
<evidence type="ECO:0000256" key="1">
    <source>
        <dbReference type="ARBA" id="ARBA00008455"/>
    </source>
</evidence>
<dbReference type="InterPro" id="IPR000668">
    <property type="entry name" value="Peptidase_C1A_C"/>
</dbReference>
<dbReference type="SUPFAM" id="SSF54001">
    <property type="entry name" value="Cysteine proteinases"/>
    <property type="match status" value="1"/>
</dbReference>
<dbReference type="OMA" id="DDEWHEW"/>
<dbReference type="OrthoDB" id="65740at2759"/>
<proteinExistence type="inferred from homology"/>
<dbReference type="InterPro" id="IPR038765">
    <property type="entry name" value="Papain-like_cys_pep_sf"/>
</dbReference>
<evidence type="ECO:0000259" key="5">
    <source>
        <dbReference type="SMART" id="SM00848"/>
    </source>
</evidence>
<dbReference type="Pfam" id="PF00112">
    <property type="entry name" value="Peptidase_C1"/>
    <property type="match status" value="1"/>
</dbReference>
<evidence type="ECO:0000256" key="3">
    <source>
        <dbReference type="SAM" id="SignalP"/>
    </source>
</evidence>
<dbReference type="EnsemblMetazoa" id="XM_038220332.1">
    <property type="protein sequence ID" value="XP_038076260.1"/>
    <property type="gene ID" value="LOC119744409"/>
</dbReference>
<dbReference type="GO" id="GO:0008234">
    <property type="term" value="F:cysteine-type peptidase activity"/>
    <property type="evidence" value="ECO:0007669"/>
    <property type="project" value="InterPro"/>
</dbReference>
<dbReference type="Pfam" id="PF08246">
    <property type="entry name" value="Inhibitor_I29"/>
    <property type="match status" value="1"/>
</dbReference>
<dbReference type="InterPro" id="IPR039417">
    <property type="entry name" value="Peptidase_C1A_papain-like"/>
</dbReference>
<protein>
    <submittedName>
        <fullName evidence="6">Uncharacterized protein</fullName>
    </submittedName>
</protein>
<dbReference type="AlphaFoldDB" id="A0A914BK15"/>
<dbReference type="InterPro" id="IPR025661">
    <property type="entry name" value="Pept_asp_AS"/>
</dbReference>
<feature type="domain" description="Cathepsin propeptide inhibitor" evidence="5">
    <location>
        <begin position="33"/>
        <end position="88"/>
    </location>
</feature>
<keyword evidence="7" id="KW-1185">Reference proteome</keyword>
<feature type="domain" description="Peptidase C1A papain C-terminal" evidence="4">
    <location>
        <begin position="111"/>
        <end position="316"/>
    </location>
</feature>
<accession>A0A914BK15</accession>
<comment type="similarity">
    <text evidence="1">Belongs to the peptidase C1 family.</text>
</comment>
<dbReference type="SMART" id="SM00848">
    <property type="entry name" value="Inhibitor_I29"/>
    <property type="match status" value="1"/>
</dbReference>
<dbReference type="PROSITE" id="PS00639">
    <property type="entry name" value="THIOL_PROTEASE_HIS"/>
    <property type="match status" value="1"/>
</dbReference>
<dbReference type="PROSITE" id="PS00640">
    <property type="entry name" value="THIOL_PROTEASE_ASN"/>
    <property type="match status" value="1"/>
</dbReference>
<dbReference type="InterPro" id="IPR013128">
    <property type="entry name" value="Peptidase_C1A"/>
</dbReference>
<dbReference type="Gene3D" id="3.90.70.10">
    <property type="entry name" value="Cysteine proteinases"/>
    <property type="match status" value="1"/>
</dbReference>
<keyword evidence="2" id="KW-1015">Disulfide bond</keyword>
<dbReference type="FunFam" id="3.90.70.10:FF:000332">
    <property type="entry name" value="Cathepsin L1"/>
    <property type="match status" value="1"/>
</dbReference>
<sequence length="316" mass="35082">MKTTSLLCFLAGLFVSCDVASPAHIDIHSEIEWKTWKEKYGKKYDSMSEEVEKRSIWERNYVFINEHYSKLDRTFDLSMNEYGDQTQMTRKQSTFTYRQLSPVVQSHHVVLPTSVDWRTKGDVTPVRNQGQSGSAAAFAAADAVASYHAINTGKLATLSAQEVQDCCQSHIADFIFDCIHKLGGLCKDNEYKPGNGTCRSRYCTPYAEVPTGGKEVNSGSEDALAEAVDIEPVMVSIDASQASFQFYSSGVYASGNCSSTLLDHSMLLVGYGQQNGQEYWICKNSWGVSWGMNGYVLMARNKKNMCGIATDATYPN</sequence>
<evidence type="ECO:0000259" key="4">
    <source>
        <dbReference type="SMART" id="SM00645"/>
    </source>
</evidence>
<dbReference type="RefSeq" id="XP_038076260.1">
    <property type="nucleotide sequence ID" value="XM_038220332.1"/>
</dbReference>
<reference evidence="6" key="1">
    <citation type="submission" date="2022-11" db="UniProtKB">
        <authorList>
            <consortium name="EnsemblMetazoa"/>
        </authorList>
    </citation>
    <scope>IDENTIFICATION</scope>
</reference>
<name>A0A914BK15_PATMI</name>
<dbReference type="InterPro" id="IPR013201">
    <property type="entry name" value="Prot_inhib_I29"/>
</dbReference>
<feature type="chain" id="PRO_5038031685" evidence="3">
    <location>
        <begin position="23"/>
        <end position="316"/>
    </location>
</feature>